<evidence type="ECO:0000256" key="1">
    <source>
        <dbReference type="SAM" id="MobiDB-lite"/>
    </source>
</evidence>
<dbReference type="RefSeq" id="WP_369738909.1">
    <property type="nucleotide sequence ID" value="NZ_JBGEDP010000001.1"/>
</dbReference>
<dbReference type="PANTHER" id="PTHR39465:SF1">
    <property type="entry name" value="DNA LIGASE D 3'-PHOSPHOESTERASE DOMAIN-CONTAINING PROTEIN"/>
    <property type="match status" value="1"/>
</dbReference>
<dbReference type="PANTHER" id="PTHR39465">
    <property type="entry name" value="DNA LIGASE D, 3'-PHOSPHOESTERASE DOMAIN"/>
    <property type="match status" value="1"/>
</dbReference>
<sequence length="172" mass="19457">MSLSVHRRKHRSGRSPESPDGPRAGRRRRRGEPGFVIAHRAAGGDHYDLRLEIDGVLVSWAIPKGPSPTPELKRIVRRGGDRPLQHPDGDDDVMVVDSGTYTNATRHAMGECLRRGHVSFHLRGERVRGCYALTRVREGEHETWLLLRRKDPESVPSERPPDEHPDAHNEQP</sequence>
<feature type="region of interest" description="Disordered" evidence="1">
    <location>
        <begin position="146"/>
        <end position="172"/>
    </location>
</feature>
<comment type="caution">
    <text evidence="3">The sequence shown here is derived from an EMBL/GenBank/DDBJ whole genome shotgun (WGS) entry which is preliminary data.</text>
</comment>
<dbReference type="Proteomes" id="UP001564760">
    <property type="component" value="Unassembled WGS sequence"/>
</dbReference>
<feature type="region of interest" description="Disordered" evidence="1">
    <location>
        <begin position="1"/>
        <end position="33"/>
    </location>
</feature>
<dbReference type="EMBL" id="JBGEDP010000001">
    <property type="protein sequence ID" value="MEY8016557.1"/>
    <property type="molecule type" value="Genomic_DNA"/>
</dbReference>
<proteinExistence type="predicted"/>
<gene>
    <name evidence="3" type="ORF">AB8998_16920</name>
</gene>
<keyword evidence="3" id="KW-0436">Ligase</keyword>
<evidence type="ECO:0000313" key="4">
    <source>
        <dbReference type="Proteomes" id="UP001564760"/>
    </source>
</evidence>
<keyword evidence="4" id="KW-1185">Reference proteome</keyword>
<protein>
    <submittedName>
        <fullName evidence="3">DNA polymerase ligase N-terminal domain-containing protein</fullName>
    </submittedName>
</protein>
<dbReference type="InterPro" id="IPR014144">
    <property type="entry name" value="LigD_PE_domain"/>
</dbReference>
<feature type="domain" description="DNA ligase D 3'-phosphoesterase" evidence="2">
    <location>
        <begin position="39"/>
        <end position="135"/>
    </location>
</feature>
<evidence type="ECO:0000313" key="3">
    <source>
        <dbReference type="EMBL" id="MEY8016557.1"/>
    </source>
</evidence>
<organism evidence="3 4">
    <name type="scientific">Mycobacterium servetii</name>
    <dbReference type="NCBI Taxonomy" id="3237418"/>
    <lineage>
        <taxon>Bacteria</taxon>
        <taxon>Bacillati</taxon>
        <taxon>Actinomycetota</taxon>
        <taxon>Actinomycetes</taxon>
        <taxon>Mycobacteriales</taxon>
        <taxon>Mycobacteriaceae</taxon>
        <taxon>Mycobacterium</taxon>
    </lineage>
</organism>
<feature type="compositionally biased region" description="Basic residues" evidence="1">
    <location>
        <begin position="1"/>
        <end position="13"/>
    </location>
</feature>
<dbReference type="Pfam" id="PF13298">
    <property type="entry name" value="LigD_N"/>
    <property type="match status" value="1"/>
</dbReference>
<accession>A0ABV4C3U1</accession>
<reference evidence="3 4" key="1">
    <citation type="submission" date="2024-08" db="EMBL/GenBank/DDBJ databases">
        <title>Mycobacterium servetensis sp. nov., a novel rapid-growing mycobacterial species recovered from a human patient in Zaragoza, Spain.</title>
        <authorList>
            <person name="Tristancho-Baro A.I."/>
            <person name="Buenestado-Serrano S."/>
            <person name="Garcia De Viedma D."/>
            <person name="Milagro-Beamonte A."/>
            <person name="Burillo N."/>
            <person name="Sanz S."/>
            <person name="Lopez-Calleja A.I."/>
            <person name="Penas-Utrilla D."/>
            <person name="Guardingo M."/>
            <person name="Garcia M.J."/>
            <person name="Vinuelas-Bayon J."/>
        </authorList>
    </citation>
    <scope>NUCLEOTIDE SEQUENCE [LARGE SCALE GENOMIC DNA]</scope>
    <source>
        <strain evidence="4">HUMS_12744610</strain>
    </source>
</reference>
<feature type="compositionally biased region" description="Basic and acidic residues" evidence="1">
    <location>
        <begin position="159"/>
        <end position="172"/>
    </location>
</feature>
<dbReference type="GO" id="GO:0016874">
    <property type="term" value="F:ligase activity"/>
    <property type="evidence" value="ECO:0007669"/>
    <property type="project" value="UniProtKB-KW"/>
</dbReference>
<evidence type="ECO:0000259" key="2">
    <source>
        <dbReference type="Pfam" id="PF13298"/>
    </source>
</evidence>
<name>A0ABV4C3U1_9MYCO</name>